<feature type="coiled-coil region" evidence="1">
    <location>
        <begin position="16"/>
        <end position="43"/>
    </location>
</feature>
<dbReference type="SUPFAM" id="SSF47576">
    <property type="entry name" value="Calponin-homology domain, CH-domain"/>
    <property type="match status" value="1"/>
</dbReference>
<protein>
    <submittedName>
        <fullName evidence="4">Cytospin-A</fullName>
    </submittedName>
</protein>
<name>A0A0N4UG15_DRAME</name>
<feature type="domain" description="Calponin-homology (CH)" evidence="2">
    <location>
        <begin position="39"/>
        <end position="143"/>
    </location>
</feature>
<evidence type="ECO:0000259" key="2">
    <source>
        <dbReference type="PROSITE" id="PS50021"/>
    </source>
</evidence>
<organism evidence="3 4">
    <name type="scientific">Dracunculus medinensis</name>
    <name type="common">Guinea worm</name>
    <dbReference type="NCBI Taxonomy" id="318479"/>
    <lineage>
        <taxon>Eukaryota</taxon>
        <taxon>Metazoa</taxon>
        <taxon>Ecdysozoa</taxon>
        <taxon>Nematoda</taxon>
        <taxon>Chromadorea</taxon>
        <taxon>Rhabditida</taxon>
        <taxon>Spirurina</taxon>
        <taxon>Dracunculoidea</taxon>
        <taxon>Dracunculidae</taxon>
        <taxon>Dracunculus</taxon>
    </lineage>
</organism>
<dbReference type="SMART" id="SM00033">
    <property type="entry name" value="CH"/>
    <property type="match status" value="1"/>
</dbReference>
<reference evidence="4" key="1">
    <citation type="submission" date="2016-04" db="UniProtKB">
        <authorList>
            <consortium name="WormBaseParasite"/>
        </authorList>
    </citation>
    <scope>IDENTIFICATION</scope>
</reference>
<dbReference type="Gene3D" id="1.10.418.10">
    <property type="entry name" value="Calponin-like domain"/>
    <property type="match status" value="1"/>
</dbReference>
<evidence type="ECO:0000313" key="3">
    <source>
        <dbReference type="Proteomes" id="UP000038040"/>
    </source>
</evidence>
<dbReference type="Pfam" id="PF00307">
    <property type="entry name" value="CH"/>
    <property type="match status" value="1"/>
</dbReference>
<dbReference type="InterPro" id="IPR050540">
    <property type="entry name" value="F-actin_Monoox_Mical"/>
</dbReference>
<dbReference type="AlphaFoldDB" id="A0A0N4UG15"/>
<dbReference type="PANTHER" id="PTHR23167:SF88">
    <property type="entry name" value="CALPONIN-HOMOLOGY (CH) DOMAIN-CONTAINING PROTEIN"/>
    <property type="match status" value="1"/>
</dbReference>
<dbReference type="WBParaSite" id="DME_0000640701-mRNA-1">
    <property type="protein sequence ID" value="DME_0000640701-mRNA-1"/>
    <property type="gene ID" value="DME_0000640701"/>
</dbReference>
<dbReference type="InterPro" id="IPR036872">
    <property type="entry name" value="CH_dom_sf"/>
</dbReference>
<evidence type="ECO:0000313" key="4">
    <source>
        <dbReference type="WBParaSite" id="DME_0000640701-mRNA-1"/>
    </source>
</evidence>
<accession>A0A0N4UG15</accession>
<evidence type="ECO:0000256" key="1">
    <source>
        <dbReference type="SAM" id="Coils"/>
    </source>
</evidence>
<dbReference type="InterPro" id="IPR001715">
    <property type="entry name" value="CH_dom"/>
</dbReference>
<dbReference type="PROSITE" id="PS50021">
    <property type="entry name" value="CH"/>
    <property type="match status" value="1"/>
</dbReference>
<keyword evidence="1" id="KW-0175">Coiled coil</keyword>
<dbReference type="PANTHER" id="PTHR23167">
    <property type="entry name" value="CALPONIN HOMOLOGY DOMAIN-CONTAINING PROTEIN DDB_G0272472-RELATED"/>
    <property type="match status" value="1"/>
</dbReference>
<sequence length="151" mass="17311">LQADLLIAVKVANDFKTEAQQEILKLSDKINELQKRRHSSRRNALLHWAKKIIANQYSQLDVTNFSSDWADGRALCFLFSAFFPKKIDIIGNLNAEKCVELALKTGQEVGVSVNLSVPDFVREDRPDWTIIMKYILNVYYIVSDLGKYTNM</sequence>
<proteinExistence type="predicted"/>
<dbReference type="Proteomes" id="UP000038040">
    <property type="component" value="Unplaced"/>
</dbReference>